<gene>
    <name evidence="1" type="ORF">NCTC6385_01360</name>
</gene>
<proteinExistence type="predicted"/>
<dbReference type="AlphaFoldDB" id="A0A7D8ISL9"/>
<dbReference type="EMBL" id="UGWV01000002">
    <property type="protein sequence ID" value="SUF94474.1"/>
    <property type="molecule type" value="Genomic_DNA"/>
</dbReference>
<name>A0A7D8ISL9_SALER</name>
<evidence type="ECO:0000313" key="1">
    <source>
        <dbReference type="EMBL" id="SUF94474.1"/>
    </source>
</evidence>
<reference evidence="1 2" key="1">
    <citation type="submission" date="2018-06" db="EMBL/GenBank/DDBJ databases">
        <authorList>
            <consortium name="Pathogen Informatics"/>
            <person name="Doyle S."/>
        </authorList>
    </citation>
    <scope>NUCLEOTIDE SEQUENCE [LARGE SCALE GENOMIC DNA]</scope>
    <source>
        <strain evidence="1 2">NCTC6385</strain>
    </source>
</reference>
<accession>A0A7D8ISL9</accession>
<dbReference type="Proteomes" id="UP000254463">
    <property type="component" value="Unassembled WGS sequence"/>
</dbReference>
<sequence length="227" mass="26319">MLFNWKDLITPIVTVTAVWLGAKLALSNDMRKNVLKLETTRLERLAFECDSCVNNLHMNCMRIYKIIEDLSGEYTKRITLAEVTQCLKKSAEAGTVIDTEAGQQFQNTLELHRQADFEEWKRLILPLLLHINKVLASPSLANDDCTKELSRLYWKPEQAKSYNEELAVLAAPLPSYRRQLFKRIADDYQALLHPAPLNIWVITRKTCHSIRDFFKYIPLASRNNMHQ</sequence>
<organism evidence="1 2">
    <name type="scientific">Salmonella enterica</name>
    <name type="common">Salmonella choleraesuis</name>
    <dbReference type="NCBI Taxonomy" id="28901"/>
    <lineage>
        <taxon>Bacteria</taxon>
        <taxon>Pseudomonadati</taxon>
        <taxon>Pseudomonadota</taxon>
        <taxon>Gammaproteobacteria</taxon>
        <taxon>Enterobacterales</taxon>
        <taxon>Enterobacteriaceae</taxon>
        <taxon>Salmonella</taxon>
    </lineage>
</organism>
<evidence type="ECO:0000313" key="2">
    <source>
        <dbReference type="Proteomes" id="UP000254463"/>
    </source>
</evidence>
<protein>
    <submittedName>
        <fullName evidence="1">Uncharacterized protein</fullName>
    </submittedName>
</protein>